<name>A0A0A9GQ41_ARUDO</name>
<accession>A0A0A9GQ41</accession>
<proteinExistence type="predicted"/>
<reference evidence="1" key="1">
    <citation type="submission" date="2014-09" db="EMBL/GenBank/DDBJ databases">
        <authorList>
            <person name="Magalhaes I.L.F."/>
            <person name="Oliveira U."/>
            <person name="Santos F.R."/>
            <person name="Vidigal T.H.D.A."/>
            <person name="Brescovit A.D."/>
            <person name="Santos A.J."/>
        </authorList>
    </citation>
    <scope>NUCLEOTIDE SEQUENCE</scope>
    <source>
        <tissue evidence="1">Shoot tissue taken approximately 20 cm above the soil surface</tissue>
    </source>
</reference>
<sequence>MHEGSIRIRVNRIVVHTCISQESGINQHK</sequence>
<protein>
    <submittedName>
        <fullName evidence="1">Uncharacterized protein</fullName>
    </submittedName>
</protein>
<reference evidence="1" key="2">
    <citation type="journal article" date="2015" name="Data Brief">
        <title>Shoot transcriptome of the giant reed, Arundo donax.</title>
        <authorList>
            <person name="Barrero R.A."/>
            <person name="Guerrero F.D."/>
            <person name="Moolhuijzen P."/>
            <person name="Goolsby J.A."/>
            <person name="Tidwell J."/>
            <person name="Bellgard S.E."/>
            <person name="Bellgard M.I."/>
        </authorList>
    </citation>
    <scope>NUCLEOTIDE SEQUENCE</scope>
    <source>
        <tissue evidence="1">Shoot tissue taken approximately 20 cm above the soil surface</tissue>
    </source>
</reference>
<evidence type="ECO:0000313" key="1">
    <source>
        <dbReference type="EMBL" id="JAE27265.1"/>
    </source>
</evidence>
<organism evidence="1">
    <name type="scientific">Arundo donax</name>
    <name type="common">Giant reed</name>
    <name type="synonym">Donax arundinaceus</name>
    <dbReference type="NCBI Taxonomy" id="35708"/>
    <lineage>
        <taxon>Eukaryota</taxon>
        <taxon>Viridiplantae</taxon>
        <taxon>Streptophyta</taxon>
        <taxon>Embryophyta</taxon>
        <taxon>Tracheophyta</taxon>
        <taxon>Spermatophyta</taxon>
        <taxon>Magnoliopsida</taxon>
        <taxon>Liliopsida</taxon>
        <taxon>Poales</taxon>
        <taxon>Poaceae</taxon>
        <taxon>PACMAD clade</taxon>
        <taxon>Arundinoideae</taxon>
        <taxon>Arundineae</taxon>
        <taxon>Arundo</taxon>
    </lineage>
</organism>
<dbReference type="AlphaFoldDB" id="A0A0A9GQ41"/>
<dbReference type="EMBL" id="GBRH01170631">
    <property type="protein sequence ID" value="JAE27265.1"/>
    <property type="molecule type" value="Transcribed_RNA"/>
</dbReference>